<reference evidence="3" key="1">
    <citation type="journal article" date="2018" name="Genome Biol.">
        <title>SKESA: strategic k-mer extension for scrupulous assemblies.</title>
        <authorList>
            <person name="Souvorov A."/>
            <person name="Agarwala R."/>
            <person name="Lipman D.J."/>
        </authorList>
    </citation>
    <scope>NUCLEOTIDE SEQUENCE</scope>
    <source>
        <strain evidence="3">BCW_3452</strain>
    </source>
</reference>
<keyword evidence="2" id="KW-0812">Transmembrane</keyword>
<dbReference type="AlphaFoldDB" id="A0A854H0T5"/>
<comment type="caution">
    <text evidence="3">The sequence shown here is derived from an EMBL/GenBank/DDBJ whole genome shotgun (WGS) entry which is preliminary data.</text>
</comment>
<organism evidence="3">
    <name type="scientific">Vibrio vulnificus</name>
    <dbReference type="NCBI Taxonomy" id="672"/>
    <lineage>
        <taxon>Bacteria</taxon>
        <taxon>Pseudomonadati</taxon>
        <taxon>Pseudomonadota</taxon>
        <taxon>Gammaproteobacteria</taxon>
        <taxon>Vibrionales</taxon>
        <taxon>Vibrionaceae</taxon>
        <taxon>Vibrio</taxon>
    </lineage>
</organism>
<gene>
    <name evidence="3" type="ORF">I7730_06515</name>
</gene>
<reference evidence="3" key="2">
    <citation type="submission" date="2019-01" db="EMBL/GenBank/DDBJ databases">
        <authorList>
            <consortium name="NCBI Pathogen Detection Project"/>
        </authorList>
    </citation>
    <scope>NUCLEOTIDE SEQUENCE</scope>
    <source>
        <strain evidence="3">BCW_3452</strain>
    </source>
</reference>
<dbReference type="Proteomes" id="UP000863257">
    <property type="component" value="Unassembled WGS sequence"/>
</dbReference>
<name>A0A854H0T5_VIBVL</name>
<sequence length="67" mass="6529">MLGNLTSLTGGGGFTGGAATATGRNETNSGQSVGGINMGASHRGSLPPMTIVGVVIAVVALAWVMKK</sequence>
<evidence type="ECO:0000313" key="3">
    <source>
        <dbReference type="EMBL" id="HAS8539436.1"/>
    </source>
</evidence>
<protein>
    <submittedName>
        <fullName evidence="3">Uncharacterized protein</fullName>
    </submittedName>
</protein>
<dbReference type="EMBL" id="DACRBY010000006">
    <property type="protein sequence ID" value="HAS8539436.1"/>
    <property type="molecule type" value="Genomic_DNA"/>
</dbReference>
<evidence type="ECO:0000256" key="2">
    <source>
        <dbReference type="SAM" id="Phobius"/>
    </source>
</evidence>
<keyword evidence="2" id="KW-0472">Membrane</keyword>
<proteinExistence type="predicted"/>
<feature type="transmembrane region" description="Helical" evidence="2">
    <location>
        <begin position="46"/>
        <end position="65"/>
    </location>
</feature>
<feature type="region of interest" description="Disordered" evidence="1">
    <location>
        <begin position="1"/>
        <end position="36"/>
    </location>
</feature>
<accession>A0A854H0T5</accession>
<evidence type="ECO:0000256" key="1">
    <source>
        <dbReference type="SAM" id="MobiDB-lite"/>
    </source>
</evidence>
<keyword evidence="2" id="KW-1133">Transmembrane helix</keyword>
<dbReference type="RefSeq" id="WP_039468794.1">
    <property type="nucleotide sequence ID" value="NZ_CP134783.1"/>
</dbReference>